<feature type="transmembrane region" description="Helical" evidence="1">
    <location>
        <begin position="87"/>
        <end position="105"/>
    </location>
</feature>
<evidence type="ECO:0000256" key="1">
    <source>
        <dbReference type="SAM" id="Phobius"/>
    </source>
</evidence>
<feature type="transmembrane region" description="Helical" evidence="1">
    <location>
        <begin position="53"/>
        <end position="75"/>
    </location>
</feature>
<accession>A0A0G3WIY2</accession>
<dbReference type="EMBL" id="CP009498">
    <property type="protein sequence ID" value="AKL98611.1"/>
    <property type="molecule type" value="Genomic_DNA"/>
</dbReference>
<gene>
    <name evidence="2" type="ORF">Epro_1232</name>
</gene>
<evidence type="ECO:0000313" key="2">
    <source>
        <dbReference type="EMBL" id="AKL98611.1"/>
    </source>
</evidence>
<evidence type="ECO:0000313" key="3">
    <source>
        <dbReference type="Proteomes" id="UP000035337"/>
    </source>
</evidence>
<dbReference type="AlphaFoldDB" id="A0A0G3WIY2"/>
<dbReference type="STRING" id="1408281.Epro_1232"/>
<keyword evidence="1" id="KW-1133">Transmembrane helix</keyword>
<reference evidence="2 3" key="1">
    <citation type="submission" date="2014-09" db="EMBL/GenBank/DDBJ databases">
        <title>Complete genome sequence of Endomicrobium proavitum.</title>
        <authorList>
            <person name="Zheng H."/>
        </authorList>
    </citation>
    <scope>NUCLEOTIDE SEQUENCE [LARGE SCALE GENOMIC DNA]</scope>
    <source>
        <strain evidence="2 3">Rsa215</strain>
    </source>
</reference>
<keyword evidence="3" id="KW-1185">Reference proteome</keyword>
<protein>
    <recommendedName>
        <fullName evidence="4">Colicin V production protein</fullName>
    </recommendedName>
</protein>
<keyword evidence="1" id="KW-0812">Transmembrane</keyword>
<dbReference type="KEGG" id="epo:Epro_1232"/>
<dbReference type="OrthoDB" id="9999415at2"/>
<dbReference type="RefSeq" id="WP_052571311.1">
    <property type="nucleotide sequence ID" value="NZ_CP009498.1"/>
</dbReference>
<keyword evidence="1" id="KW-0472">Membrane</keyword>
<feature type="transmembrane region" description="Helical" evidence="1">
    <location>
        <begin position="6"/>
        <end position="21"/>
    </location>
</feature>
<organism evidence="2 3">
    <name type="scientific">Endomicrobium proavitum</name>
    <dbReference type="NCBI Taxonomy" id="1408281"/>
    <lineage>
        <taxon>Bacteria</taxon>
        <taxon>Pseudomonadati</taxon>
        <taxon>Elusimicrobiota</taxon>
        <taxon>Endomicrobiia</taxon>
        <taxon>Endomicrobiales</taxon>
        <taxon>Endomicrobiaceae</taxon>
        <taxon>Endomicrobium</taxon>
    </lineage>
</organism>
<dbReference type="Proteomes" id="UP000035337">
    <property type="component" value="Chromosome"/>
</dbReference>
<evidence type="ECO:0008006" key="4">
    <source>
        <dbReference type="Google" id="ProtNLM"/>
    </source>
</evidence>
<name>A0A0G3WIY2_9BACT</name>
<feature type="transmembrane region" description="Helical" evidence="1">
    <location>
        <begin position="28"/>
        <end position="47"/>
    </location>
</feature>
<sequence>MTLLIDVFLIVSVILVAWLGWQAGFTRSFFAALAGFAAMLAANMYPYKEGVNAYFVFLIAALFVILAGGFILRLVQFFYMNLVDKTCGAALGVLIWVIVAVNVVVPTLTQNLASSEGSQGTLIYKNISAGMHKKLPEFKNYIPPFLELEDKAASLHNDRW</sequence>
<proteinExistence type="predicted"/>